<comment type="caution">
    <text evidence="1">The sequence shown here is derived from an EMBL/GenBank/DDBJ whole genome shotgun (WGS) entry which is preliminary data.</text>
</comment>
<dbReference type="InterPro" id="IPR029055">
    <property type="entry name" value="Ntn_hydrolases_N"/>
</dbReference>
<keyword evidence="1" id="KW-0647">Proteasome</keyword>
<organism evidence="1 2">
    <name type="scientific">Galemys pyrenaicus</name>
    <name type="common">Iberian desman</name>
    <name type="synonym">Pyrenean desman</name>
    <dbReference type="NCBI Taxonomy" id="202257"/>
    <lineage>
        <taxon>Eukaryota</taxon>
        <taxon>Metazoa</taxon>
        <taxon>Chordata</taxon>
        <taxon>Craniata</taxon>
        <taxon>Vertebrata</taxon>
        <taxon>Euteleostomi</taxon>
        <taxon>Mammalia</taxon>
        <taxon>Eutheria</taxon>
        <taxon>Laurasiatheria</taxon>
        <taxon>Eulipotyphla</taxon>
        <taxon>Talpidae</taxon>
        <taxon>Galemys</taxon>
    </lineage>
</organism>
<keyword evidence="2" id="KW-1185">Reference proteome</keyword>
<dbReference type="AlphaFoldDB" id="A0A8J5ZZT2"/>
<dbReference type="GO" id="GO:0000502">
    <property type="term" value="C:proteasome complex"/>
    <property type="evidence" value="ECO:0007669"/>
    <property type="project" value="UniProtKB-KW"/>
</dbReference>
<reference evidence="1" key="1">
    <citation type="journal article" date="2021" name="Evol. Appl.">
        <title>The genome of the Pyrenean desman and the effects of bottlenecks and inbreeding on the genomic landscape of an endangered species.</title>
        <authorList>
            <person name="Escoda L."/>
            <person name="Castresana J."/>
        </authorList>
    </citation>
    <scope>NUCLEOTIDE SEQUENCE</scope>
    <source>
        <strain evidence="1">IBE-C5619</strain>
    </source>
</reference>
<name>A0A8J5ZZT2_GALPY</name>
<accession>A0A8J5ZZT2</accession>
<dbReference type="EMBL" id="JAGFMF010011785">
    <property type="protein sequence ID" value="KAG8512849.1"/>
    <property type="molecule type" value="Genomic_DNA"/>
</dbReference>
<evidence type="ECO:0000313" key="2">
    <source>
        <dbReference type="Proteomes" id="UP000700334"/>
    </source>
</evidence>
<proteinExistence type="predicted"/>
<gene>
    <name evidence="1" type="ORF">J0S82_007794</name>
</gene>
<protein>
    <submittedName>
        <fullName evidence="1">Proteasome subunit alpha type-1</fullName>
    </submittedName>
</protein>
<sequence length="170" mass="19064">RSCTEHTEARNLYIFSVKGVKGKHRLEPCFATSITVTAVFGGLRSHEIEYAMKTIKPGSVTVLKSKTNTVLVALMRACILHCGFVFDKNIFVSHLVSLIGSKIQITVQQYGQRPYGFRLLSAGCEDKGPQHFPNVCLRFDYRPVFIRSCSQSVPTWRDVSVYGVQVECTN</sequence>
<feature type="non-terminal residue" evidence="1">
    <location>
        <position position="170"/>
    </location>
</feature>
<evidence type="ECO:0000313" key="1">
    <source>
        <dbReference type="EMBL" id="KAG8512849.1"/>
    </source>
</evidence>
<dbReference type="Proteomes" id="UP000700334">
    <property type="component" value="Unassembled WGS sequence"/>
</dbReference>
<dbReference type="SUPFAM" id="SSF56235">
    <property type="entry name" value="N-terminal nucleophile aminohydrolases (Ntn hydrolases)"/>
    <property type="match status" value="1"/>
</dbReference>